<dbReference type="SUPFAM" id="SSF53850">
    <property type="entry name" value="Periplasmic binding protein-like II"/>
    <property type="match status" value="1"/>
</dbReference>
<comment type="caution">
    <text evidence="2">The sequence shown here is derived from an EMBL/GenBank/DDBJ whole genome shotgun (WGS) entry which is preliminary data.</text>
</comment>
<dbReference type="PANTHER" id="PTHR43649">
    <property type="entry name" value="ARABINOSE-BINDING PROTEIN-RELATED"/>
    <property type="match status" value="1"/>
</dbReference>
<reference evidence="2 3" key="1">
    <citation type="journal article" date="2015" name="Genome Announc.">
        <title>Genome Assemblies of Three Soil-Associated Devosia species: D. insulae, D. limi, and D. soli.</title>
        <authorList>
            <person name="Hassan Y.I."/>
            <person name="Lepp D."/>
            <person name="Zhou T."/>
        </authorList>
    </citation>
    <scope>NUCLEOTIDE SEQUENCE [LARGE SCALE GENOMIC DNA]</scope>
    <source>
        <strain evidence="2 3">DS-56</strain>
    </source>
</reference>
<keyword evidence="3" id="KW-1185">Reference proteome</keyword>
<dbReference type="Gene3D" id="3.40.190.10">
    <property type="entry name" value="Periplasmic binding protein-like II"/>
    <property type="match status" value="1"/>
</dbReference>
<keyword evidence="1" id="KW-0732">Signal</keyword>
<dbReference type="EMBL" id="LAJE02000155">
    <property type="protein sequence ID" value="OEO31534.1"/>
    <property type="molecule type" value="Genomic_DNA"/>
</dbReference>
<dbReference type="AlphaFoldDB" id="A0A1E5XSN4"/>
<name>A0A1E5XSN4_9HYPH</name>
<sequence>MTTTASRWRHALAIAAAAGVSVLTMTAAMAVDVTVWAWDTNFNGAAMKEAASRYAPTHPDVNIKIDDSMQQEDIRQKLQTQLLAGDTTGLPDIVLIQDDVAQKYLQSFPGAFVPLSDSIDMTAFAPYKVAAATHDGKSYSLPFDSGVTGLFYRADYLKEAGYEADALKDLTWDKFIQIGKDVKAKTGHNLIALDLNGSGLIRIMMQSAGVWYFNADGSLNIVDNKPLKAALETYAKIWQADIVKPASGWTEFTSAFTSGETTVALNGVWMTGTIKSQPDQSGKWGVAPIPKLEGVEGATGYSNEGGSSWYVLSSGPGKDAAVDFLKSIWATDVDFYQKILVGQGAFSTWLPASAGDAYKASDDFFGGQPVWANFSEWQAKIPSIDYGIYTAEVDAAVVAQLPTITQGGSVDDALKAINDQASQQMQ</sequence>
<evidence type="ECO:0000313" key="3">
    <source>
        <dbReference type="Proteomes" id="UP000095463"/>
    </source>
</evidence>
<evidence type="ECO:0000313" key="2">
    <source>
        <dbReference type="EMBL" id="OEO31534.1"/>
    </source>
</evidence>
<dbReference type="RefSeq" id="WP_069909293.1">
    <property type="nucleotide sequence ID" value="NZ_LAJE02000155.1"/>
</dbReference>
<dbReference type="InterPro" id="IPR050490">
    <property type="entry name" value="Bact_solute-bd_prot1"/>
</dbReference>
<feature type="signal peptide" evidence="1">
    <location>
        <begin position="1"/>
        <end position="30"/>
    </location>
</feature>
<accession>A0A1E5XSN4</accession>
<dbReference type="PANTHER" id="PTHR43649:SF32">
    <property type="entry name" value="SUGAR BINDING SECRETED PROTEIN"/>
    <property type="match status" value="1"/>
</dbReference>
<proteinExistence type="predicted"/>
<gene>
    <name evidence="2" type="ORF">VW23_015810</name>
</gene>
<dbReference type="Proteomes" id="UP000095463">
    <property type="component" value="Unassembled WGS sequence"/>
</dbReference>
<evidence type="ECO:0000256" key="1">
    <source>
        <dbReference type="SAM" id="SignalP"/>
    </source>
</evidence>
<protein>
    <submittedName>
        <fullName evidence="2">ABC transporter substrate-binding protein</fullName>
    </submittedName>
</protein>
<dbReference type="OrthoDB" id="2515046at2"/>
<feature type="chain" id="PRO_5009190475" evidence="1">
    <location>
        <begin position="31"/>
        <end position="426"/>
    </location>
</feature>
<organism evidence="2 3">
    <name type="scientific">Devosia insulae DS-56</name>
    <dbReference type="NCBI Taxonomy" id="1116389"/>
    <lineage>
        <taxon>Bacteria</taxon>
        <taxon>Pseudomonadati</taxon>
        <taxon>Pseudomonadota</taxon>
        <taxon>Alphaproteobacteria</taxon>
        <taxon>Hyphomicrobiales</taxon>
        <taxon>Devosiaceae</taxon>
        <taxon>Devosia</taxon>
    </lineage>
</organism>